<accession>A0A5J5KYX7</accession>
<dbReference type="GO" id="GO:0004029">
    <property type="term" value="F:aldehyde dehydrogenase (NAD+) activity"/>
    <property type="evidence" value="ECO:0007669"/>
    <property type="project" value="TreeGrafter"/>
</dbReference>
<dbReference type="EMBL" id="SZWF01000004">
    <property type="protein sequence ID" value="KAA9394823.1"/>
    <property type="molecule type" value="Genomic_DNA"/>
</dbReference>
<evidence type="ECO:0000313" key="2">
    <source>
        <dbReference type="Proteomes" id="UP000325957"/>
    </source>
</evidence>
<dbReference type="GO" id="GO:0005737">
    <property type="term" value="C:cytoplasm"/>
    <property type="evidence" value="ECO:0007669"/>
    <property type="project" value="TreeGrafter"/>
</dbReference>
<dbReference type="SUPFAM" id="SSF51735">
    <property type="entry name" value="NAD(P)-binding Rossmann-fold domains"/>
    <property type="match status" value="1"/>
</dbReference>
<keyword evidence="2" id="KW-1185">Reference proteome</keyword>
<dbReference type="PANTHER" id="PTHR48079">
    <property type="entry name" value="PROTEIN YEEZ"/>
    <property type="match status" value="1"/>
</dbReference>
<protein>
    <submittedName>
        <fullName evidence="1">NAD-dependent dehydratase</fullName>
    </submittedName>
</protein>
<dbReference type="InterPro" id="IPR051783">
    <property type="entry name" value="NAD(P)-dependent_oxidoreduct"/>
</dbReference>
<dbReference type="PANTHER" id="PTHR48079:SF6">
    <property type="entry name" value="NAD(P)-BINDING DOMAIN-CONTAINING PROTEIN-RELATED"/>
    <property type="match status" value="1"/>
</dbReference>
<name>A0A5J5KYX7_9MICC</name>
<dbReference type="OrthoDB" id="9808276at2"/>
<dbReference type="Proteomes" id="UP000325957">
    <property type="component" value="Unassembled WGS sequence"/>
</dbReference>
<proteinExistence type="predicted"/>
<dbReference type="Gene3D" id="3.40.50.720">
    <property type="entry name" value="NAD(P)-binding Rossmann-like Domain"/>
    <property type="match status" value="1"/>
</dbReference>
<dbReference type="AlphaFoldDB" id="A0A5J5KYX7"/>
<gene>
    <name evidence="1" type="ORF">FCK90_04625</name>
</gene>
<evidence type="ECO:0000313" key="1">
    <source>
        <dbReference type="EMBL" id="KAA9394823.1"/>
    </source>
</evidence>
<organism evidence="1 2">
    <name type="scientific">Kocuria coralli</name>
    <dbReference type="NCBI Taxonomy" id="1461025"/>
    <lineage>
        <taxon>Bacteria</taxon>
        <taxon>Bacillati</taxon>
        <taxon>Actinomycetota</taxon>
        <taxon>Actinomycetes</taxon>
        <taxon>Micrococcales</taxon>
        <taxon>Micrococcaceae</taxon>
        <taxon>Kocuria</taxon>
    </lineage>
</organism>
<dbReference type="InterPro" id="IPR036291">
    <property type="entry name" value="NAD(P)-bd_dom_sf"/>
</dbReference>
<dbReference type="RefSeq" id="WP_158033134.1">
    <property type="nucleotide sequence ID" value="NZ_ML708613.1"/>
</dbReference>
<reference evidence="1 2" key="1">
    <citation type="submission" date="2019-05" db="EMBL/GenBank/DDBJ databases">
        <title>Kocuria coralli sp. nov., a novel actinobacterium isolated from coral reef seawater.</title>
        <authorList>
            <person name="Li J."/>
        </authorList>
    </citation>
    <scope>NUCLEOTIDE SEQUENCE [LARGE SCALE GENOMIC DNA]</scope>
    <source>
        <strain evidence="1 2">SCSIO 13007</strain>
    </source>
</reference>
<sequence>MTHHLLLAGCGDIGTALGERAARDGWHATGIRRRTDGLPGPISPLQLDLTEPGGFPLPAAEAVVITLTADGRTAADYERTYLGALRGLHRGFQAGGGIPGRVVLVSSTSVLGEASGLPEGRKTGVLTEEAVPRPVRETAKVLLRAEHLAEELFPGAIIVRPAGIYGPGRTSLINRVRRGEALDHTRITNRIHRDDLVAALHAVLDAPRPPSLLHAVDREPARLGDVATYLAGRLGVPVPPDSSRPGAEPAGKVLDGTRLREVVGALRYPTYREGYDAVLADLG</sequence>
<comment type="caution">
    <text evidence="1">The sequence shown here is derived from an EMBL/GenBank/DDBJ whole genome shotgun (WGS) entry which is preliminary data.</text>
</comment>